<dbReference type="GO" id="GO:0016757">
    <property type="term" value="F:glycosyltransferase activity"/>
    <property type="evidence" value="ECO:0007669"/>
    <property type="project" value="UniProtKB-KW"/>
</dbReference>
<keyword evidence="3" id="KW-0808">Transferase</keyword>
<dbReference type="Proteomes" id="UP000326702">
    <property type="component" value="Chromosome"/>
</dbReference>
<feature type="transmembrane region" description="Helical" evidence="7">
    <location>
        <begin position="363"/>
        <end position="381"/>
    </location>
</feature>
<dbReference type="InterPro" id="IPR029044">
    <property type="entry name" value="Nucleotide-diphossugar_trans"/>
</dbReference>
<evidence type="ECO:0000313" key="8">
    <source>
        <dbReference type="EMBL" id="QFU97297.1"/>
    </source>
</evidence>
<dbReference type="PANTHER" id="PTHR43867">
    <property type="entry name" value="CELLULOSE SYNTHASE CATALYTIC SUBUNIT A [UDP-FORMING]"/>
    <property type="match status" value="1"/>
</dbReference>
<evidence type="ECO:0000256" key="3">
    <source>
        <dbReference type="ARBA" id="ARBA00022679"/>
    </source>
</evidence>
<dbReference type="InterPro" id="IPR050321">
    <property type="entry name" value="Glycosyltr_2/OpgH_subfam"/>
</dbReference>
<dbReference type="KEGG" id="lxl:KDY119_00794"/>
<dbReference type="PANTHER" id="PTHR43867:SF2">
    <property type="entry name" value="CELLULOSE SYNTHASE CATALYTIC SUBUNIT A [UDP-FORMING]"/>
    <property type="match status" value="1"/>
</dbReference>
<feature type="transmembrane region" description="Helical" evidence="7">
    <location>
        <begin position="689"/>
        <end position="715"/>
    </location>
</feature>
<dbReference type="OrthoDB" id="9797391at2"/>
<dbReference type="CDD" id="cd06423">
    <property type="entry name" value="CESA_like"/>
    <property type="match status" value="1"/>
</dbReference>
<keyword evidence="2" id="KW-0328">Glycosyltransferase</keyword>
<keyword evidence="5 7" id="KW-1133">Transmembrane helix</keyword>
<feature type="transmembrane region" description="Helical" evidence="7">
    <location>
        <begin position="663"/>
        <end position="683"/>
    </location>
</feature>
<evidence type="ECO:0000256" key="5">
    <source>
        <dbReference type="ARBA" id="ARBA00022989"/>
    </source>
</evidence>
<dbReference type="RefSeq" id="WP_051136789.1">
    <property type="nucleotide sequence ID" value="NZ_BAABIH010000001.1"/>
</dbReference>
<dbReference type="SUPFAM" id="SSF53448">
    <property type="entry name" value="Nucleotide-diphospho-sugar transferases"/>
    <property type="match status" value="1"/>
</dbReference>
<dbReference type="Pfam" id="PF13641">
    <property type="entry name" value="Glyco_tranf_2_3"/>
    <property type="match status" value="1"/>
</dbReference>
<gene>
    <name evidence="8" type="ORF">KDY119_00794</name>
</gene>
<organism evidence="8 9">
    <name type="scientific">Luteimicrobium xylanilyticum</name>
    <dbReference type="NCBI Taxonomy" id="1133546"/>
    <lineage>
        <taxon>Bacteria</taxon>
        <taxon>Bacillati</taxon>
        <taxon>Actinomycetota</taxon>
        <taxon>Actinomycetes</taxon>
        <taxon>Micrococcales</taxon>
        <taxon>Luteimicrobium</taxon>
    </lineage>
</organism>
<dbReference type="AlphaFoldDB" id="A0A5P9Q793"/>
<dbReference type="GO" id="GO:0016020">
    <property type="term" value="C:membrane"/>
    <property type="evidence" value="ECO:0007669"/>
    <property type="project" value="UniProtKB-SubCell"/>
</dbReference>
<keyword evidence="4 7" id="KW-0812">Transmembrane</keyword>
<feature type="transmembrane region" description="Helical" evidence="7">
    <location>
        <begin position="331"/>
        <end position="351"/>
    </location>
</feature>
<evidence type="ECO:0000256" key="6">
    <source>
        <dbReference type="ARBA" id="ARBA00023136"/>
    </source>
</evidence>
<accession>A0A5P9Q793</accession>
<reference evidence="8 9" key="1">
    <citation type="submission" date="2019-10" db="EMBL/GenBank/DDBJ databases">
        <title>Genome sequence of Luteimicrobium xylanilyticum HY-24.</title>
        <authorList>
            <person name="Kim D.Y."/>
            <person name="Park H.-Y."/>
        </authorList>
    </citation>
    <scope>NUCLEOTIDE SEQUENCE [LARGE SCALE GENOMIC DNA]</scope>
    <source>
        <strain evidence="8 9">HY-24</strain>
    </source>
</reference>
<keyword evidence="9" id="KW-1185">Reference proteome</keyword>
<keyword evidence="6 7" id="KW-0472">Membrane</keyword>
<comment type="subcellular location">
    <subcellularLocation>
        <location evidence="1">Membrane</location>
        <topology evidence="1">Multi-pass membrane protein</topology>
    </subcellularLocation>
</comment>
<evidence type="ECO:0000256" key="1">
    <source>
        <dbReference type="ARBA" id="ARBA00004141"/>
    </source>
</evidence>
<dbReference type="EMBL" id="CP045529">
    <property type="protein sequence ID" value="QFU97297.1"/>
    <property type="molecule type" value="Genomic_DNA"/>
</dbReference>
<sequence length="785" mass="84787">MSRALTPILIDLTDRDLASAAARRLRGLGFPAAARADDAPDAPPLPRHPSLVVADPHTAVDLWDDDTGLGPGVDVVGATALEHHDLVVAHVLRREPDLVPAPLPRAEEPATAAELVAAIEPFEAYDDGPGPVGGRWVVLVVRAFELPRVAQRYGPTVADRLADHLLRCVDDDLPGVHPVGFTASRDLVVVLDRQRVGRMSRRLEGLAVMLARRRYGSDVTGEPETETLSLTPLLGYAPLRPGARRALAGALSAADASATRLDLEPTKAPDVLPEAAVRALLDEPEPAESLVEPARTTLPGAVVHVVADASRRVRNRAHDALAWTGRPGIRLAWQAVGTFAIGTLVPYLAYVTFERAGFDLTTVTYPLVVTALVVTTVAIVAESMLAVREDPLDGVAEPETWPRVSAVIAAYLPNESATVESTLAAFRRLDYPGELQIVLAYNTPQDLPVEEALRAVAAVDPRVELLRVDGSTSKAQNVNAALQVVTGVVVGVFDADHHPGPGGFQRAVRWIRAGYDVVQGHCVVRNGDASGLASVVAVEFESIYAVSHPGRAALHGFGIFGGSNGFWRADLLRAVRMRPRMLTEDIDASMRALESGARLASDPRLTSYELATTTVPQLTAQRLRWAQGWLQVSVAHLRTLLASPRLTVRQKIGATYLLGWREAYPWISLQILPILLFSAVHGVGGSKSWFISLFVLTTVATTLVGPLQTLMAYVLGEPSVRAHRGWFWRYLMWAMVYTEFKSALTRISHLKELTRERVWRVTPRDVRAPAGAATTAPLALPAKAA</sequence>
<name>A0A5P9Q793_9MICO</name>
<evidence type="ECO:0000256" key="7">
    <source>
        <dbReference type="SAM" id="Phobius"/>
    </source>
</evidence>
<protein>
    <submittedName>
        <fullName evidence="8">Uncharacterized protein</fullName>
    </submittedName>
</protein>
<evidence type="ECO:0000256" key="2">
    <source>
        <dbReference type="ARBA" id="ARBA00022676"/>
    </source>
</evidence>
<evidence type="ECO:0000313" key="9">
    <source>
        <dbReference type="Proteomes" id="UP000326702"/>
    </source>
</evidence>
<evidence type="ECO:0000256" key="4">
    <source>
        <dbReference type="ARBA" id="ARBA00022692"/>
    </source>
</evidence>
<dbReference type="Gene3D" id="3.90.550.10">
    <property type="entry name" value="Spore Coat Polysaccharide Biosynthesis Protein SpsA, Chain A"/>
    <property type="match status" value="1"/>
</dbReference>
<proteinExistence type="predicted"/>